<evidence type="ECO:0000313" key="5">
    <source>
        <dbReference type="Proteomes" id="UP000625551"/>
    </source>
</evidence>
<feature type="DNA-binding region" description="H-T-H motif" evidence="2">
    <location>
        <begin position="32"/>
        <end position="51"/>
    </location>
</feature>
<dbReference type="PANTHER" id="PTHR43479">
    <property type="entry name" value="ACREF/ENVCD OPERON REPRESSOR-RELATED"/>
    <property type="match status" value="1"/>
</dbReference>
<protein>
    <submittedName>
        <fullName evidence="4">TetR/AcrR family transcriptional regulator</fullName>
    </submittedName>
</protein>
<dbReference type="Gene3D" id="1.10.357.10">
    <property type="entry name" value="Tetracycline Repressor, domain 2"/>
    <property type="match status" value="1"/>
</dbReference>
<dbReference type="InterPro" id="IPR050624">
    <property type="entry name" value="HTH-type_Tx_Regulator"/>
</dbReference>
<accession>A0ABR7XCP2</accession>
<evidence type="ECO:0000256" key="2">
    <source>
        <dbReference type="PROSITE-ProRule" id="PRU00335"/>
    </source>
</evidence>
<keyword evidence="5" id="KW-1185">Reference proteome</keyword>
<keyword evidence="1 2" id="KW-0238">DNA-binding</keyword>
<dbReference type="InterPro" id="IPR001647">
    <property type="entry name" value="HTH_TetR"/>
</dbReference>
<gene>
    <name evidence="4" type="ORF">H9Q13_02730</name>
</gene>
<dbReference type="Proteomes" id="UP000625551">
    <property type="component" value="Unassembled WGS sequence"/>
</dbReference>
<feature type="domain" description="HTH tetR-type" evidence="3">
    <location>
        <begin position="9"/>
        <end position="69"/>
    </location>
</feature>
<organism evidence="4 5">
    <name type="scientific">Pontibacter aquaedesilientis</name>
    <dbReference type="NCBI Taxonomy" id="2766980"/>
    <lineage>
        <taxon>Bacteria</taxon>
        <taxon>Pseudomonadati</taxon>
        <taxon>Bacteroidota</taxon>
        <taxon>Cytophagia</taxon>
        <taxon>Cytophagales</taxon>
        <taxon>Hymenobacteraceae</taxon>
        <taxon>Pontibacter</taxon>
    </lineage>
</organism>
<reference evidence="4 5" key="1">
    <citation type="submission" date="2020-09" db="EMBL/GenBank/DDBJ databases">
        <title>Genome sequencing and assembly of Pontibacter sp.</title>
        <authorList>
            <person name="Chhetri G."/>
        </authorList>
    </citation>
    <scope>NUCLEOTIDE SEQUENCE [LARGE SCALE GENOMIC DNA]</scope>
    <source>
        <strain evidence="4 5">JH31</strain>
    </source>
</reference>
<dbReference type="PROSITE" id="PS50977">
    <property type="entry name" value="HTH_TETR_2"/>
    <property type="match status" value="1"/>
</dbReference>
<dbReference type="SUPFAM" id="SSF46689">
    <property type="entry name" value="Homeodomain-like"/>
    <property type="match status" value="1"/>
</dbReference>
<dbReference type="PANTHER" id="PTHR43479:SF11">
    <property type="entry name" value="ACREF_ENVCD OPERON REPRESSOR-RELATED"/>
    <property type="match status" value="1"/>
</dbReference>
<sequence length="186" mass="21344">MSRFQEKREQSIHTLTEVALRLFAEQGYEGTSIRTIASEAGMSLGLLYNYFKSKDELLEAIFKRGVQDIHDSFRQQPDGESSGSGIERHIRQTVKLLKEKKDFWKLLHGIRMQSAVVRQLMADMNEQTAYIESQIKQNLIAAGIPFPDLEAKLLFASIDGMAHHFLLHENYPIDDVATLLIMKYKK</sequence>
<dbReference type="Pfam" id="PF00440">
    <property type="entry name" value="TetR_N"/>
    <property type="match status" value="1"/>
</dbReference>
<evidence type="ECO:0000259" key="3">
    <source>
        <dbReference type="PROSITE" id="PS50977"/>
    </source>
</evidence>
<comment type="caution">
    <text evidence="4">The sequence shown here is derived from an EMBL/GenBank/DDBJ whole genome shotgun (WGS) entry which is preliminary data.</text>
</comment>
<dbReference type="InterPro" id="IPR009057">
    <property type="entry name" value="Homeodomain-like_sf"/>
</dbReference>
<dbReference type="EMBL" id="JACXAJ010000001">
    <property type="protein sequence ID" value="MBD1396068.1"/>
    <property type="molecule type" value="Genomic_DNA"/>
</dbReference>
<dbReference type="PRINTS" id="PR00455">
    <property type="entry name" value="HTHTETR"/>
</dbReference>
<dbReference type="RefSeq" id="WP_191182204.1">
    <property type="nucleotide sequence ID" value="NZ_JACXAJ010000001.1"/>
</dbReference>
<evidence type="ECO:0000313" key="4">
    <source>
        <dbReference type="EMBL" id="MBD1396068.1"/>
    </source>
</evidence>
<proteinExistence type="predicted"/>
<evidence type="ECO:0000256" key="1">
    <source>
        <dbReference type="ARBA" id="ARBA00023125"/>
    </source>
</evidence>
<name>A0ABR7XCP2_9BACT</name>